<sequence>MSEWMNRSPARRYATATDEATVCEKTLTCAPDHSRATAMFCILLPQVGHTK</sequence>
<reference evidence="1" key="1">
    <citation type="submission" date="2020-11" db="EMBL/GenBank/DDBJ databases">
        <title>Carbohydrate-dependent, anaerobic sulfur respiration: A novel catabolism in halophilic archaea.</title>
        <authorList>
            <person name="Sorokin D.Y."/>
            <person name="Messina E."/>
            <person name="Smedile F."/>
            <person name="La Cono V."/>
            <person name="Hallsworth J.E."/>
            <person name="Yakimov M.M."/>
        </authorList>
    </citation>
    <scope>NUCLEOTIDE SEQUENCE</scope>
    <source>
        <strain evidence="1">HSR-Bgl</strain>
    </source>
</reference>
<name>A0A897NII8_9EURY</name>
<organism evidence="1 2">
    <name type="scientific">Halapricum desulfuricans</name>
    <dbReference type="NCBI Taxonomy" id="2841257"/>
    <lineage>
        <taxon>Archaea</taxon>
        <taxon>Methanobacteriati</taxon>
        <taxon>Methanobacteriota</taxon>
        <taxon>Stenosarchaea group</taxon>
        <taxon>Halobacteria</taxon>
        <taxon>Halobacteriales</taxon>
        <taxon>Haloarculaceae</taxon>
        <taxon>Halapricum</taxon>
    </lineage>
</organism>
<gene>
    <name evidence="1" type="ORF">HSBGL_0813</name>
</gene>
<dbReference type="Proteomes" id="UP000663305">
    <property type="component" value="Chromosome"/>
</dbReference>
<protein>
    <submittedName>
        <fullName evidence="1">Uncharacterized protein</fullName>
    </submittedName>
</protein>
<dbReference type="AlphaFoldDB" id="A0A897NII8"/>
<proteinExistence type="predicted"/>
<dbReference type="EMBL" id="CP064789">
    <property type="protein sequence ID" value="QSG11245.1"/>
    <property type="molecule type" value="Genomic_DNA"/>
</dbReference>
<evidence type="ECO:0000313" key="1">
    <source>
        <dbReference type="EMBL" id="QSG11245.1"/>
    </source>
</evidence>
<accession>A0A897NII8</accession>
<evidence type="ECO:0000313" key="2">
    <source>
        <dbReference type="Proteomes" id="UP000663305"/>
    </source>
</evidence>